<feature type="domain" description="SRCR" evidence="6">
    <location>
        <begin position="1"/>
        <end position="84"/>
    </location>
</feature>
<dbReference type="AlphaFoldDB" id="A0ABD0KAF2"/>
<feature type="domain" description="SRCR" evidence="6">
    <location>
        <begin position="95"/>
        <end position="197"/>
    </location>
</feature>
<comment type="caution">
    <text evidence="7">The sequence shown here is derived from an EMBL/GenBank/DDBJ whole genome shotgun (WGS) entry which is preliminary data.</text>
</comment>
<dbReference type="InterPro" id="IPR001190">
    <property type="entry name" value="SRCR"/>
</dbReference>
<dbReference type="FunFam" id="3.10.250.10:FF:000011">
    <property type="entry name" value="Scavenger receptor class A member 5"/>
    <property type="match status" value="1"/>
</dbReference>
<protein>
    <recommendedName>
        <fullName evidence="6">SRCR domain-containing protein</fullName>
    </recommendedName>
</protein>
<comment type="caution">
    <text evidence="3">Lacks conserved residue(s) required for the propagation of feature annotation.</text>
</comment>
<dbReference type="InterPro" id="IPR036772">
    <property type="entry name" value="SRCR-like_dom_sf"/>
</dbReference>
<evidence type="ECO:0000313" key="8">
    <source>
        <dbReference type="Proteomes" id="UP001519460"/>
    </source>
</evidence>
<feature type="transmembrane region" description="Helical" evidence="5">
    <location>
        <begin position="484"/>
        <end position="505"/>
    </location>
</feature>
<organism evidence="7 8">
    <name type="scientific">Batillaria attramentaria</name>
    <dbReference type="NCBI Taxonomy" id="370345"/>
    <lineage>
        <taxon>Eukaryota</taxon>
        <taxon>Metazoa</taxon>
        <taxon>Spiralia</taxon>
        <taxon>Lophotrochozoa</taxon>
        <taxon>Mollusca</taxon>
        <taxon>Gastropoda</taxon>
        <taxon>Caenogastropoda</taxon>
        <taxon>Sorbeoconcha</taxon>
        <taxon>Cerithioidea</taxon>
        <taxon>Batillariidae</taxon>
        <taxon>Batillaria</taxon>
    </lineage>
</organism>
<reference evidence="7 8" key="1">
    <citation type="journal article" date="2023" name="Sci. Data">
        <title>Genome assembly of the Korean intertidal mud-creeper Batillaria attramentaria.</title>
        <authorList>
            <person name="Patra A.K."/>
            <person name="Ho P.T."/>
            <person name="Jun S."/>
            <person name="Lee S.J."/>
            <person name="Kim Y."/>
            <person name="Won Y.J."/>
        </authorList>
    </citation>
    <scope>NUCLEOTIDE SEQUENCE [LARGE SCALE GENOMIC DNA]</scope>
    <source>
        <strain evidence="7">Wonlab-2016</strain>
    </source>
</reference>
<dbReference type="SMART" id="SM00202">
    <property type="entry name" value="SR"/>
    <property type="match status" value="4"/>
</dbReference>
<evidence type="ECO:0000256" key="3">
    <source>
        <dbReference type="PROSITE-ProRule" id="PRU00196"/>
    </source>
</evidence>
<feature type="domain" description="SRCR" evidence="6">
    <location>
        <begin position="205"/>
        <end position="319"/>
    </location>
</feature>
<sequence length="594" mass="63270">MVYHKQAWSLICDSGLDHTDAQVVCRTLGYSHGTNVNGGVFGKVQGDISISNVRCTGRENNFLKCLYNATTACRSGQYASVYCSNDPIIESDEKVHITRDDPSNSRHGYLDVQVDGVWGGVCAAGFNNKAATVACRQLDFTGGVTYTPTGARNTKPILTSDVTCGGTEAAITDCTHTRTSSSNWCDYYAPRAGVLCYNDTEGVSYQLAGDSTDSSRGRLEMRYAGQWGLVCTHGSNNLAARVACRSTGHKDGLAISGTRYTSGINDMPFWYSSYYLYCQGNETAIPECQTSGFNVTVRYSYYYLSSCRGNTGPFSVQCYNKDLAITDVRLVGGADNSSGRVEVFLQGPDQWGTVCDEDWNDQDATVVCRQLGFNTGRAVKRAGFGQGKGSIWMDNVGCKGTEMRIQDCGFLGYGVHNCRHYEDAGVRCSGVYVPTTMPPTTKSVSTNKDNTGTVTKTTSKPDSSSAGQQGQTGGEGGSSNTAAIVVPIVVILVIVIVAAVAVFLYRRRQPSGGLNVLTPHGESPTGRLTFGHGGIVSFRNWVRGKTGGGEAAGDASGVSNPSYDSGISNPAYDNAGGGPTRIGDDLHADYSCDA</sequence>
<dbReference type="PRINTS" id="PR00258">
    <property type="entry name" value="SPERACTRCPTR"/>
</dbReference>
<evidence type="ECO:0000256" key="5">
    <source>
        <dbReference type="SAM" id="Phobius"/>
    </source>
</evidence>
<keyword evidence="5" id="KW-1133">Transmembrane helix</keyword>
<evidence type="ECO:0000256" key="1">
    <source>
        <dbReference type="ARBA" id="ARBA00023157"/>
    </source>
</evidence>
<dbReference type="EMBL" id="JACVVK020000217">
    <property type="protein sequence ID" value="KAK7484007.1"/>
    <property type="molecule type" value="Genomic_DNA"/>
</dbReference>
<dbReference type="Gene3D" id="3.10.250.10">
    <property type="entry name" value="SRCR-like domain"/>
    <property type="match status" value="4"/>
</dbReference>
<feature type="region of interest" description="Disordered" evidence="4">
    <location>
        <begin position="437"/>
        <end position="478"/>
    </location>
</feature>
<feature type="compositionally biased region" description="Polar residues" evidence="4">
    <location>
        <begin position="438"/>
        <end position="462"/>
    </location>
</feature>
<dbReference type="Proteomes" id="UP001519460">
    <property type="component" value="Unassembled WGS sequence"/>
</dbReference>
<feature type="disulfide bond" evidence="3">
    <location>
        <begin position="55"/>
        <end position="65"/>
    </location>
</feature>
<keyword evidence="1 3" id="KW-1015">Disulfide bond</keyword>
<feature type="disulfide bond" evidence="3">
    <location>
        <begin position="278"/>
        <end position="288"/>
    </location>
</feature>
<keyword evidence="2" id="KW-0325">Glycoprotein</keyword>
<evidence type="ECO:0000259" key="6">
    <source>
        <dbReference type="PROSITE" id="PS50287"/>
    </source>
</evidence>
<feature type="domain" description="SRCR" evidence="6">
    <location>
        <begin position="328"/>
        <end position="429"/>
    </location>
</feature>
<keyword evidence="5" id="KW-0472">Membrane</keyword>
<dbReference type="PROSITE" id="PS50287">
    <property type="entry name" value="SRCR_2"/>
    <property type="match status" value="4"/>
</dbReference>
<evidence type="ECO:0000313" key="7">
    <source>
        <dbReference type="EMBL" id="KAK7484007.1"/>
    </source>
</evidence>
<feature type="disulfide bond" evidence="3">
    <location>
        <begin position="164"/>
        <end position="174"/>
    </location>
</feature>
<evidence type="ECO:0000256" key="4">
    <source>
        <dbReference type="SAM" id="MobiDB-lite"/>
    </source>
</evidence>
<keyword evidence="5" id="KW-0812">Transmembrane</keyword>
<keyword evidence="8" id="KW-1185">Reference proteome</keyword>
<dbReference type="PANTHER" id="PTHR48071:SF18">
    <property type="entry name" value="DELETED IN MALIGNANT BRAIN TUMORS 1 PROTEIN-RELATED"/>
    <property type="match status" value="1"/>
</dbReference>
<name>A0ABD0KAF2_9CAEN</name>
<dbReference type="Pfam" id="PF00530">
    <property type="entry name" value="SRCR"/>
    <property type="match status" value="4"/>
</dbReference>
<evidence type="ECO:0000256" key="2">
    <source>
        <dbReference type="ARBA" id="ARBA00023180"/>
    </source>
</evidence>
<proteinExistence type="predicted"/>
<feature type="disulfide bond" evidence="3">
    <location>
        <begin position="135"/>
        <end position="196"/>
    </location>
</feature>
<gene>
    <name evidence="7" type="ORF">BaRGS_00024742</name>
</gene>
<dbReference type="SUPFAM" id="SSF56487">
    <property type="entry name" value="SRCR-like"/>
    <property type="match status" value="4"/>
</dbReference>
<feature type="disulfide bond" evidence="3">
    <location>
        <begin position="398"/>
        <end position="408"/>
    </location>
</feature>
<accession>A0ABD0KAF2</accession>
<dbReference type="PANTHER" id="PTHR48071">
    <property type="entry name" value="SRCR DOMAIN-CONTAINING PROTEIN"/>
    <property type="match status" value="1"/>
</dbReference>